<dbReference type="NCBIfam" id="TIGR00611">
    <property type="entry name" value="recf"/>
    <property type="match status" value="1"/>
</dbReference>
<dbReference type="PANTHER" id="PTHR32182:SF0">
    <property type="entry name" value="DNA REPLICATION AND REPAIR PROTEIN RECF"/>
    <property type="match status" value="1"/>
</dbReference>
<reference evidence="12 13" key="1">
    <citation type="submission" date="2012-01" db="EMBL/GenBank/DDBJ databases">
        <title>The Genome Sequence of Scardovia inopinata F0304.</title>
        <authorList>
            <consortium name="The Broad Institute Genome Sequencing Platform"/>
            <person name="Earl A."/>
            <person name="Ward D."/>
            <person name="Feldgarden M."/>
            <person name="Gevers D."/>
            <person name="Izard J."/>
            <person name="Baranova O.V."/>
            <person name="Blanton J.M."/>
            <person name="Tanner A.C."/>
            <person name="Dewhirst F.E."/>
            <person name="Young S.K."/>
            <person name="Zeng Q."/>
            <person name="Gargeya S."/>
            <person name="Fitzgerald M."/>
            <person name="Haas B."/>
            <person name="Abouelleil A."/>
            <person name="Alvarado L."/>
            <person name="Arachchi H.M."/>
            <person name="Berlin A."/>
            <person name="Chapman S.B."/>
            <person name="Gearin G."/>
            <person name="Goldberg J."/>
            <person name="Griggs A."/>
            <person name="Gujja S."/>
            <person name="Hansen M."/>
            <person name="Heiman D."/>
            <person name="Howarth C."/>
            <person name="Larimer J."/>
            <person name="Lui A."/>
            <person name="MacDonald P.J."/>
            <person name="McCowen C."/>
            <person name="Montmayeur A."/>
            <person name="Murphy C."/>
            <person name="Neiman D."/>
            <person name="Pearson M."/>
            <person name="Priest M."/>
            <person name="Roberts A."/>
            <person name="Saif S."/>
            <person name="Shea T."/>
            <person name="Sisk P."/>
            <person name="Stolte C."/>
            <person name="Sykes S."/>
            <person name="Wortman J."/>
            <person name="Nusbaum C."/>
            <person name="Birren B."/>
        </authorList>
    </citation>
    <scope>NUCLEOTIDE SEQUENCE [LARGE SCALE GENOMIC DNA]</scope>
    <source>
        <strain evidence="12 13">F0304</strain>
    </source>
</reference>
<keyword evidence="13" id="KW-1185">Reference proteome</keyword>
<dbReference type="GO" id="GO:0006302">
    <property type="term" value="P:double-strand break repair"/>
    <property type="evidence" value="ECO:0007669"/>
    <property type="project" value="TreeGrafter"/>
</dbReference>
<evidence type="ECO:0000256" key="7">
    <source>
        <dbReference type="ARBA" id="ARBA00023204"/>
    </source>
</evidence>
<evidence type="ECO:0000256" key="5">
    <source>
        <dbReference type="ARBA" id="ARBA00022840"/>
    </source>
</evidence>
<name>W5II14_SCAIO</name>
<dbReference type="GO" id="GO:0005737">
    <property type="term" value="C:cytoplasm"/>
    <property type="evidence" value="ECO:0007669"/>
    <property type="project" value="UniProtKB-SubCell"/>
</dbReference>
<keyword evidence="4 10" id="KW-0227">DNA damage</keyword>
<keyword evidence="8 10" id="KW-0742">SOS response</keyword>
<feature type="domain" description="RecF/RecN/SMC N-terminal" evidence="11">
    <location>
        <begin position="2"/>
        <end position="377"/>
    </location>
</feature>
<dbReference type="Gene3D" id="3.40.50.300">
    <property type="entry name" value="P-loop containing nucleotide triphosphate hydrolases"/>
    <property type="match status" value="1"/>
</dbReference>
<dbReference type="EMBL" id="ADCX01000001">
    <property type="protein sequence ID" value="EFG26476.1"/>
    <property type="molecule type" value="Genomic_DNA"/>
</dbReference>
<organism evidence="12 13">
    <name type="scientific">Scardovia inopinata F0304</name>
    <dbReference type="NCBI Taxonomy" id="641146"/>
    <lineage>
        <taxon>Bacteria</taxon>
        <taxon>Bacillati</taxon>
        <taxon>Actinomycetota</taxon>
        <taxon>Actinomycetes</taxon>
        <taxon>Bifidobacteriales</taxon>
        <taxon>Bifidobacteriaceae</taxon>
        <taxon>Scardovia</taxon>
    </lineage>
</organism>
<dbReference type="GO" id="GO:0000731">
    <property type="term" value="P:DNA synthesis involved in DNA repair"/>
    <property type="evidence" value="ECO:0007669"/>
    <property type="project" value="TreeGrafter"/>
</dbReference>
<evidence type="ECO:0000256" key="4">
    <source>
        <dbReference type="ARBA" id="ARBA00022763"/>
    </source>
</evidence>
<dbReference type="SUPFAM" id="SSF52540">
    <property type="entry name" value="P-loop containing nucleoside triphosphate hydrolases"/>
    <property type="match status" value="1"/>
</dbReference>
<dbReference type="InterPro" id="IPR042174">
    <property type="entry name" value="RecF_2"/>
</dbReference>
<feature type="binding site" evidence="10">
    <location>
        <begin position="30"/>
        <end position="37"/>
    </location>
    <ligand>
        <name>ATP</name>
        <dbReference type="ChEBI" id="CHEBI:30616"/>
    </ligand>
</feature>
<comment type="subcellular location">
    <subcellularLocation>
        <location evidence="10">Cytoplasm</location>
    </subcellularLocation>
</comment>
<sequence>MYISRLALDHYRSWNTCLIDLTDSVNVLYGHNGLGKTNIVEAIEFLSTSSSHRVNSSQPLIQRGYKQATIRANLEIPSQAGSSKQGSFRQESARQTERFTVTIPIRGANRVRVNNNSSLYMRDIVGQIKTVVFAPEDQWLLSLDPSRRRRFLDDAGIQLIPEYYDLSQKYSHIARQRVALLKNMGSGQRESSADDYTGLEIWTGQLISTGLSLSTMRQKIVEKLSPLFSEIYAQLAGSEHKAQLAYHPSFAEIFDQSDDPFTLISNHFQRLFPGELAQGRNLIGPHRDDLDFSLHGMPAKEYASNGEMWTMALALKMALFQLLSENLLSESSVSAGAGKPILILDDVFSQLDTSRREKIVDFSQQQEQVLVTAASENDIPLEFISNSQAEVNLCNVEEIKADADREETITGEFSSGETSYEA</sequence>
<dbReference type="GO" id="GO:0005524">
    <property type="term" value="F:ATP binding"/>
    <property type="evidence" value="ECO:0007669"/>
    <property type="project" value="UniProtKB-UniRule"/>
</dbReference>
<accession>W5II14</accession>
<dbReference type="Proteomes" id="UP000005777">
    <property type="component" value="Unassembled WGS sequence"/>
</dbReference>
<dbReference type="Pfam" id="PF02463">
    <property type="entry name" value="SMC_N"/>
    <property type="match status" value="1"/>
</dbReference>
<dbReference type="GO" id="GO:0009432">
    <property type="term" value="P:SOS response"/>
    <property type="evidence" value="ECO:0007669"/>
    <property type="project" value="UniProtKB-UniRule"/>
</dbReference>
<evidence type="ECO:0000313" key="13">
    <source>
        <dbReference type="Proteomes" id="UP000005777"/>
    </source>
</evidence>
<evidence type="ECO:0000256" key="8">
    <source>
        <dbReference type="ARBA" id="ARBA00023236"/>
    </source>
</evidence>
<evidence type="ECO:0000256" key="1">
    <source>
        <dbReference type="ARBA" id="ARBA00022490"/>
    </source>
</evidence>
<dbReference type="HAMAP" id="MF_00365">
    <property type="entry name" value="RecF"/>
    <property type="match status" value="1"/>
</dbReference>
<comment type="function">
    <text evidence="9 10">The RecF protein is involved in DNA metabolism; it is required for DNA replication and normal SOS inducibility. RecF binds preferentially to single-stranded, linear DNA. It also seems to bind ATP.</text>
</comment>
<evidence type="ECO:0000313" key="12">
    <source>
        <dbReference type="EMBL" id="EFG26476.1"/>
    </source>
</evidence>
<evidence type="ECO:0000256" key="2">
    <source>
        <dbReference type="ARBA" id="ARBA00022705"/>
    </source>
</evidence>
<evidence type="ECO:0000256" key="6">
    <source>
        <dbReference type="ARBA" id="ARBA00023125"/>
    </source>
</evidence>
<comment type="similarity">
    <text evidence="10">Belongs to the RecF family.</text>
</comment>
<keyword evidence="3 10" id="KW-0547">Nucleotide-binding</keyword>
<dbReference type="AlphaFoldDB" id="W5II14"/>
<evidence type="ECO:0000256" key="3">
    <source>
        <dbReference type="ARBA" id="ARBA00022741"/>
    </source>
</evidence>
<comment type="caution">
    <text evidence="12">The sequence shown here is derived from an EMBL/GenBank/DDBJ whole genome shotgun (WGS) entry which is preliminary data.</text>
</comment>
<dbReference type="InterPro" id="IPR003395">
    <property type="entry name" value="RecF/RecN/SMC_N"/>
</dbReference>
<dbReference type="GO" id="GO:0003697">
    <property type="term" value="F:single-stranded DNA binding"/>
    <property type="evidence" value="ECO:0007669"/>
    <property type="project" value="UniProtKB-UniRule"/>
</dbReference>
<protein>
    <recommendedName>
        <fullName evidence="10">DNA replication and repair protein RecF</fullName>
    </recommendedName>
</protein>
<keyword evidence="2 10" id="KW-0235">DNA replication</keyword>
<dbReference type="eggNOG" id="COG1195">
    <property type="taxonomic scope" value="Bacteria"/>
</dbReference>
<keyword evidence="5 10" id="KW-0067">ATP-binding</keyword>
<dbReference type="RefSeq" id="WP_006292429.1">
    <property type="nucleotide sequence ID" value="NZ_GG770225.1"/>
</dbReference>
<gene>
    <name evidence="10" type="primary">recF</name>
    <name evidence="12" type="ORF">HMPREF9020_00095</name>
</gene>
<evidence type="ECO:0000256" key="10">
    <source>
        <dbReference type="HAMAP-Rule" id="MF_00365"/>
    </source>
</evidence>
<keyword evidence="7 10" id="KW-0234">DNA repair</keyword>
<keyword evidence="1 10" id="KW-0963">Cytoplasm</keyword>
<evidence type="ECO:0000256" key="9">
    <source>
        <dbReference type="ARBA" id="ARBA00025401"/>
    </source>
</evidence>
<evidence type="ECO:0000259" key="11">
    <source>
        <dbReference type="Pfam" id="PF02463"/>
    </source>
</evidence>
<dbReference type="Gene3D" id="1.20.1050.90">
    <property type="entry name" value="RecF/RecN/SMC, N-terminal domain"/>
    <property type="match status" value="1"/>
</dbReference>
<dbReference type="HOGENOM" id="CLU_040267_1_1_11"/>
<dbReference type="InterPro" id="IPR027417">
    <property type="entry name" value="P-loop_NTPase"/>
</dbReference>
<keyword evidence="6 10" id="KW-0238">DNA-binding</keyword>
<dbReference type="PANTHER" id="PTHR32182">
    <property type="entry name" value="DNA REPLICATION AND REPAIR PROTEIN RECF"/>
    <property type="match status" value="1"/>
</dbReference>
<proteinExistence type="inferred from homology"/>
<dbReference type="GO" id="GO:0006260">
    <property type="term" value="P:DNA replication"/>
    <property type="evidence" value="ECO:0007669"/>
    <property type="project" value="UniProtKB-UniRule"/>
</dbReference>
<dbReference type="InterPro" id="IPR001238">
    <property type="entry name" value="DNA-binding_RecF"/>
</dbReference>